<dbReference type="Proteomes" id="UP000095342">
    <property type="component" value="Chromosome"/>
</dbReference>
<dbReference type="KEGG" id="aaeo:BJI67_00280"/>
<sequence>MEYKDYYKILGVAKDADQAEIKKAYRRLARKYHPDVSKESGAEARFKEVNEANEVLSDPEKRRAYDQLGPNWKAGQDFRPPPGWEHMGGFGQGGFSGGAGFGGGGAAGFSDFFETLFGAGMRQGAGGHGRGGFRARGQDQEARIDIDLEDAYHGGRHTVRLGGKTLNVNIPAGVTEGQRIRLGGQGQPGMGGGPAGDLFLVLHIRPHALYRLDGRDVNLVLPLAPWEAALGAQITVPTLAGKVDLRIPAGSGSGRRMRLKGRGLPGNPPGDQYVELRIETPPAETDAHRDFYERMRQELPFDPRAHLA</sequence>
<dbReference type="AlphaFoldDB" id="A0A1D8K415"/>
<proteinExistence type="predicted"/>
<dbReference type="PANTHER" id="PTHR43096:SF52">
    <property type="entry name" value="DNAJ HOMOLOG 1, MITOCHONDRIAL-RELATED"/>
    <property type="match status" value="1"/>
</dbReference>
<dbReference type="InterPro" id="IPR008971">
    <property type="entry name" value="HSP40/DnaJ_pept-bd"/>
</dbReference>
<dbReference type="Gene3D" id="2.60.260.20">
    <property type="entry name" value="Urease metallochaperone UreE, N-terminal domain"/>
    <property type="match status" value="2"/>
</dbReference>
<dbReference type="InterPro" id="IPR036869">
    <property type="entry name" value="J_dom_sf"/>
</dbReference>
<reference evidence="3 4" key="1">
    <citation type="submission" date="2016-09" db="EMBL/GenBank/DDBJ databases">
        <title>Acidihalobacter prosperus V6 (DSM14174).</title>
        <authorList>
            <person name="Khaleque H.N."/>
            <person name="Ramsay J.P."/>
            <person name="Murphy R.J.T."/>
            <person name="Kaksonen A.H."/>
            <person name="Boxall N.J."/>
            <person name="Watkin E.L.J."/>
        </authorList>
    </citation>
    <scope>NUCLEOTIDE SEQUENCE [LARGE SCALE GENOMIC DNA]</scope>
    <source>
        <strain evidence="3 4">V6</strain>
    </source>
</reference>
<dbReference type="Gene3D" id="1.10.287.110">
    <property type="entry name" value="DnaJ domain"/>
    <property type="match status" value="1"/>
</dbReference>
<protein>
    <submittedName>
        <fullName evidence="3">Cytochrome C biogenesis protein</fullName>
    </submittedName>
</protein>
<evidence type="ECO:0000256" key="1">
    <source>
        <dbReference type="ARBA" id="ARBA00023186"/>
    </source>
</evidence>
<organism evidence="3 4">
    <name type="scientific">Acidihalobacter aeolianus</name>
    <dbReference type="NCBI Taxonomy" id="2792603"/>
    <lineage>
        <taxon>Bacteria</taxon>
        <taxon>Pseudomonadati</taxon>
        <taxon>Pseudomonadota</taxon>
        <taxon>Gammaproteobacteria</taxon>
        <taxon>Chromatiales</taxon>
        <taxon>Ectothiorhodospiraceae</taxon>
        <taxon>Acidihalobacter</taxon>
    </lineage>
</organism>
<dbReference type="PROSITE" id="PS50076">
    <property type="entry name" value="DNAJ_2"/>
    <property type="match status" value="1"/>
</dbReference>
<accession>A0A1D8K415</accession>
<dbReference type="CDD" id="cd06257">
    <property type="entry name" value="DnaJ"/>
    <property type="match status" value="1"/>
</dbReference>
<dbReference type="PRINTS" id="PR00625">
    <property type="entry name" value="JDOMAIN"/>
</dbReference>
<dbReference type="Pfam" id="PF01556">
    <property type="entry name" value="DnaJ_C"/>
    <property type="match status" value="1"/>
</dbReference>
<dbReference type="CDD" id="cd10747">
    <property type="entry name" value="DnaJ_C"/>
    <property type="match status" value="1"/>
</dbReference>
<evidence type="ECO:0000313" key="3">
    <source>
        <dbReference type="EMBL" id="AOV15703.1"/>
    </source>
</evidence>
<dbReference type="SUPFAM" id="SSF46565">
    <property type="entry name" value="Chaperone J-domain"/>
    <property type="match status" value="1"/>
</dbReference>
<dbReference type="InterPro" id="IPR002939">
    <property type="entry name" value="DnaJ_C"/>
</dbReference>
<feature type="domain" description="J" evidence="2">
    <location>
        <begin position="5"/>
        <end position="69"/>
    </location>
</feature>
<dbReference type="GO" id="GO:0042026">
    <property type="term" value="P:protein refolding"/>
    <property type="evidence" value="ECO:0007669"/>
    <property type="project" value="TreeGrafter"/>
</dbReference>
<dbReference type="PROSITE" id="PS00636">
    <property type="entry name" value="DNAJ_1"/>
    <property type="match status" value="1"/>
</dbReference>
<name>A0A1D8K415_9GAMM</name>
<keyword evidence="4" id="KW-1185">Reference proteome</keyword>
<dbReference type="SMART" id="SM00271">
    <property type="entry name" value="DnaJ"/>
    <property type="match status" value="1"/>
</dbReference>
<dbReference type="SUPFAM" id="SSF49493">
    <property type="entry name" value="HSP40/DnaJ peptide-binding domain"/>
    <property type="match status" value="2"/>
</dbReference>
<dbReference type="Pfam" id="PF00226">
    <property type="entry name" value="DnaJ"/>
    <property type="match status" value="1"/>
</dbReference>
<dbReference type="GO" id="GO:0005737">
    <property type="term" value="C:cytoplasm"/>
    <property type="evidence" value="ECO:0007669"/>
    <property type="project" value="TreeGrafter"/>
</dbReference>
<dbReference type="GO" id="GO:0051082">
    <property type="term" value="F:unfolded protein binding"/>
    <property type="evidence" value="ECO:0007669"/>
    <property type="project" value="InterPro"/>
</dbReference>
<dbReference type="RefSeq" id="WP_070071304.1">
    <property type="nucleotide sequence ID" value="NZ_CP017448.1"/>
</dbReference>
<evidence type="ECO:0000259" key="2">
    <source>
        <dbReference type="PROSITE" id="PS50076"/>
    </source>
</evidence>
<gene>
    <name evidence="3" type="ORF">BJI67_00280</name>
</gene>
<keyword evidence="1" id="KW-0143">Chaperone</keyword>
<dbReference type="InterPro" id="IPR018253">
    <property type="entry name" value="DnaJ_domain_CS"/>
</dbReference>
<dbReference type="PANTHER" id="PTHR43096">
    <property type="entry name" value="DNAJ HOMOLOG 1, MITOCHONDRIAL-RELATED"/>
    <property type="match status" value="1"/>
</dbReference>
<dbReference type="InterPro" id="IPR001623">
    <property type="entry name" value="DnaJ_domain"/>
</dbReference>
<evidence type="ECO:0000313" key="4">
    <source>
        <dbReference type="Proteomes" id="UP000095342"/>
    </source>
</evidence>
<dbReference type="EMBL" id="CP017448">
    <property type="protein sequence ID" value="AOV15703.1"/>
    <property type="molecule type" value="Genomic_DNA"/>
</dbReference>